<reference evidence="7" key="1">
    <citation type="submission" date="2024-02" db="UniProtKB">
        <authorList>
            <consortium name="WormBaseParasite"/>
        </authorList>
    </citation>
    <scope>IDENTIFICATION</scope>
</reference>
<name>A0AAF5I1Z3_STRER</name>
<dbReference type="Gene3D" id="1.10.1410.10">
    <property type="match status" value="1"/>
</dbReference>
<dbReference type="PANTHER" id="PTHR23092:SF15">
    <property type="entry name" value="INACTIVE NON-CANONICAL POLY(A) RNA POLYMERASE PROTEIN TRF4-2-RELATED"/>
    <property type="match status" value="1"/>
</dbReference>
<dbReference type="GO" id="GO:0005730">
    <property type="term" value="C:nucleolus"/>
    <property type="evidence" value="ECO:0007669"/>
    <property type="project" value="TreeGrafter"/>
</dbReference>
<dbReference type="AlphaFoldDB" id="A0AAF5I1Z3"/>
<accession>A0AAF5I1Z3</accession>
<dbReference type="GO" id="GO:0003729">
    <property type="term" value="F:mRNA binding"/>
    <property type="evidence" value="ECO:0007669"/>
    <property type="project" value="TreeGrafter"/>
</dbReference>
<dbReference type="GO" id="GO:0046872">
    <property type="term" value="F:metal ion binding"/>
    <property type="evidence" value="ECO:0007669"/>
    <property type="project" value="UniProtKB-KW"/>
</dbReference>
<dbReference type="SUPFAM" id="SSF81301">
    <property type="entry name" value="Nucleotidyltransferase"/>
    <property type="match status" value="1"/>
</dbReference>
<feature type="domain" description="Poly(A) RNA polymerase mitochondrial-like central palm" evidence="5">
    <location>
        <begin position="120"/>
        <end position="236"/>
    </location>
</feature>
<proteinExistence type="predicted"/>
<evidence type="ECO:0000256" key="2">
    <source>
        <dbReference type="ARBA" id="ARBA00022842"/>
    </source>
</evidence>
<dbReference type="GO" id="GO:0043634">
    <property type="term" value="P:polyadenylation-dependent ncRNA catabolic process"/>
    <property type="evidence" value="ECO:0007669"/>
    <property type="project" value="TreeGrafter"/>
</dbReference>
<evidence type="ECO:0000259" key="4">
    <source>
        <dbReference type="Pfam" id="PF03828"/>
    </source>
</evidence>
<evidence type="ECO:0000313" key="7">
    <source>
        <dbReference type="WBParaSite" id="TCONS_00010809.p1"/>
    </source>
</evidence>
<protein>
    <submittedName>
        <fullName evidence="7">PAP-associated domain-containing protein</fullName>
    </submittedName>
</protein>
<dbReference type="InterPro" id="IPR054708">
    <property type="entry name" value="MTPAP-like_central"/>
</dbReference>
<evidence type="ECO:0000313" key="6">
    <source>
        <dbReference type="Proteomes" id="UP000035681"/>
    </source>
</evidence>
<evidence type="ECO:0000256" key="1">
    <source>
        <dbReference type="ARBA" id="ARBA00022723"/>
    </source>
</evidence>
<dbReference type="Pfam" id="PF22600">
    <property type="entry name" value="MTPAP-like_central"/>
    <property type="match status" value="1"/>
</dbReference>
<feature type="region of interest" description="Disordered" evidence="3">
    <location>
        <begin position="38"/>
        <end position="59"/>
    </location>
</feature>
<keyword evidence="2" id="KW-0460">Magnesium</keyword>
<keyword evidence="6" id="KW-1185">Reference proteome</keyword>
<dbReference type="InterPro" id="IPR002058">
    <property type="entry name" value="PAP_assoc"/>
</dbReference>
<feature type="domain" description="PAP-associated" evidence="4">
    <location>
        <begin position="313"/>
        <end position="373"/>
    </location>
</feature>
<dbReference type="Gene3D" id="3.30.460.10">
    <property type="entry name" value="Beta Polymerase, domain 2"/>
    <property type="match status" value="1"/>
</dbReference>
<feature type="compositionally biased region" description="Polar residues" evidence="3">
    <location>
        <begin position="558"/>
        <end position="571"/>
    </location>
</feature>
<keyword evidence="1" id="KW-0479">Metal-binding</keyword>
<evidence type="ECO:0000256" key="3">
    <source>
        <dbReference type="SAM" id="MobiDB-lite"/>
    </source>
</evidence>
<organism evidence="6 7">
    <name type="scientific">Strongyloides stercoralis</name>
    <name type="common">Threadworm</name>
    <dbReference type="NCBI Taxonomy" id="6248"/>
    <lineage>
        <taxon>Eukaryota</taxon>
        <taxon>Metazoa</taxon>
        <taxon>Ecdysozoa</taxon>
        <taxon>Nematoda</taxon>
        <taxon>Chromadorea</taxon>
        <taxon>Rhabditida</taxon>
        <taxon>Tylenchina</taxon>
        <taxon>Panagrolaimomorpha</taxon>
        <taxon>Strongyloidoidea</taxon>
        <taxon>Strongyloididae</taxon>
        <taxon>Strongyloides</taxon>
    </lineage>
</organism>
<evidence type="ECO:0000259" key="5">
    <source>
        <dbReference type="Pfam" id="PF22600"/>
    </source>
</evidence>
<dbReference type="InterPro" id="IPR043519">
    <property type="entry name" value="NT_sf"/>
</dbReference>
<dbReference type="Proteomes" id="UP000035681">
    <property type="component" value="Unplaced"/>
</dbReference>
<sequence length="593" mass="67387">FCKRRKSPLIGKGAVNIVSLDQAETVCDIGKKISIINNSQPNTSTNSSPARGFSLSNGSSSSIGCESSTLLNHHNNDTLQNTMDQNTTSTTTQSITFDVNLINKTFPWIRKEYEPTLQGLNDELNDLCNYLKPTNNERLVRYKIFNEVRSVLQATFEHCEVLPYGSMASELFLPSSDIDIVCFMKHYVPDHLNIAAEAFTNSIHLEVIKKIEGATVPIIKLRNNSTQSMIDVSFDTQNVLPTVDFLLRFKQRNPKLTPLVLILKQLLQDHNLNTNTDGGLSSYAIVLLVIRLLQIFPKNDYCNDNLINDQDTLAHYFLKFIEYYGVSFDYEKNAIRVRDDGAILTKQEMFREMNSMDSLNHSLLVIEDPIMPHKDVCKNSYRFAAIKNLWKSMFMTFNEIFENGFQNNDNYFGVSKSFFVKFIHLRRCSPEIRSIIEKANVNFQGEIGPFPILYPNGQIYSFQYNQIYPPPFGLVNQCVPGMQLPYNSYTIPVGYLPIPMYNSPPNGVSFPHQLPLPNGGTPHLYPTHFVMPQQIYPGTVIYATNYNNSCYYNNQNNFQTSNPQGQSTVTSEIEEASEDKDSFSNSESEEGKD</sequence>
<dbReference type="GO" id="GO:1990817">
    <property type="term" value="F:poly(A) RNA polymerase activity"/>
    <property type="evidence" value="ECO:0007669"/>
    <property type="project" value="InterPro"/>
</dbReference>
<dbReference type="Pfam" id="PF03828">
    <property type="entry name" value="PAP_assoc"/>
    <property type="match status" value="1"/>
</dbReference>
<dbReference type="CDD" id="cd05402">
    <property type="entry name" value="NT_PAP_TUTase"/>
    <property type="match status" value="1"/>
</dbReference>
<feature type="region of interest" description="Disordered" evidence="3">
    <location>
        <begin position="557"/>
        <end position="593"/>
    </location>
</feature>
<dbReference type="InterPro" id="IPR045862">
    <property type="entry name" value="Trf4-like"/>
</dbReference>
<dbReference type="PANTHER" id="PTHR23092">
    <property type="entry name" value="POLY(A) RNA POLYMERASE"/>
    <property type="match status" value="1"/>
</dbReference>
<dbReference type="SUPFAM" id="SSF81631">
    <property type="entry name" value="PAP/OAS1 substrate-binding domain"/>
    <property type="match status" value="1"/>
</dbReference>
<dbReference type="WBParaSite" id="TCONS_00010809.p1">
    <property type="protein sequence ID" value="TCONS_00010809.p1"/>
    <property type="gene ID" value="XLOC_004476"/>
</dbReference>
<dbReference type="GO" id="GO:0031499">
    <property type="term" value="C:TRAMP complex"/>
    <property type="evidence" value="ECO:0007669"/>
    <property type="project" value="TreeGrafter"/>
</dbReference>
<dbReference type="GO" id="GO:0031123">
    <property type="term" value="P:RNA 3'-end processing"/>
    <property type="evidence" value="ECO:0007669"/>
    <property type="project" value="TreeGrafter"/>
</dbReference>